<evidence type="ECO:0000256" key="3">
    <source>
        <dbReference type="ARBA" id="ARBA00022729"/>
    </source>
</evidence>
<protein>
    <recommendedName>
        <fullName evidence="10">RagB/SusD family nutrient uptake outer membrane protein</fullName>
    </recommendedName>
</protein>
<keyword evidence="4" id="KW-0472">Membrane</keyword>
<comment type="caution">
    <text evidence="8">The sequence shown here is derived from an EMBL/GenBank/DDBJ whole genome shotgun (WGS) entry which is preliminary data.</text>
</comment>
<dbReference type="SUPFAM" id="SSF48452">
    <property type="entry name" value="TPR-like"/>
    <property type="match status" value="1"/>
</dbReference>
<evidence type="ECO:0000313" key="9">
    <source>
        <dbReference type="Proteomes" id="UP001244640"/>
    </source>
</evidence>
<dbReference type="PROSITE" id="PS51257">
    <property type="entry name" value="PROKAR_LIPOPROTEIN"/>
    <property type="match status" value="1"/>
</dbReference>
<reference evidence="8 9" key="1">
    <citation type="submission" date="2023-07" db="EMBL/GenBank/DDBJ databases">
        <title>Functional and genomic diversity of the sorghum phyllosphere microbiome.</title>
        <authorList>
            <person name="Shade A."/>
        </authorList>
    </citation>
    <scope>NUCLEOTIDE SEQUENCE [LARGE SCALE GENOMIC DNA]</scope>
    <source>
        <strain evidence="8 9">SORGH_AS_0892</strain>
    </source>
</reference>
<comment type="subcellular location">
    <subcellularLocation>
        <location evidence="1">Cell outer membrane</location>
    </subcellularLocation>
</comment>
<dbReference type="EMBL" id="JAUTBA010000001">
    <property type="protein sequence ID" value="MDQ1151737.1"/>
    <property type="molecule type" value="Genomic_DNA"/>
</dbReference>
<dbReference type="Proteomes" id="UP001244640">
    <property type="component" value="Unassembled WGS sequence"/>
</dbReference>
<keyword evidence="9" id="KW-1185">Reference proteome</keyword>
<organism evidence="8 9">
    <name type="scientific">Sphingobacterium zeae</name>
    <dbReference type="NCBI Taxonomy" id="1776859"/>
    <lineage>
        <taxon>Bacteria</taxon>
        <taxon>Pseudomonadati</taxon>
        <taxon>Bacteroidota</taxon>
        <taxon>Sphingobacteriia</taxon>
        <taxon>Sphingobacteriales</taxon>
        <taxon>Sphingobacteriaceae</taxon>
        <taxon>Sphingobacterium</taxon>
    </lineage>
</organism>
<comment type="similarity">
    <text evidence="2">Belongs to the SusD family.</text>
</comment>
<dbReference type="CDD" id="cd08977">
    <property type="entry name" value="SusD"/>
    <property type="match status" value="1"/>
</dbReference>
<proteinExistence type="inferred from homology"/>
<sequence>MNTMKKMKKFLAIVLLTGIVGCKKDLLDTSPYSSVSTATMWTTDNLTDLGVAGIYSSFRLLMGHSGLISPYELYQFDRFSYTGQARFDEPLLTGTITAGDPLFLNVWKIQYEGIQRANDALKNIPIKSPSTAEKKAKYIAEAKFLRAYFYFRLNQLYKGVPIYLEPFTAAEAIKGRSSEEEVWNQILADLNDCIAESNFPDRYPAGNANYGHATKAAAYALRGKVYLYRKDWAKAAADFQKVKDAGHTLFGDYKALFKEANEQCPEMIFSIQHRSEQGYGNNMQLFCGWPSVYSRGWNYYMPSPHLVDLYENNDGSKFEWDKIIPGYSSLTENEREVFFLRNNLTDAEKAAAVLRGAKMSLYLPQGNEERIKKAYENRDPRLQANVVTPYSTFRGAYNFTNVESLQFMRWPFRGQAQVGGDIQSDTQINFFYFYRKFVAEGVNEIVDRNYGPIDFPIFRYADVLLMWAEALNEDGKLNEAIAKVNEVRQRAGVALLNSNAATTVGGKEDLRTRIRNERRVEFPNEGINYFDELRWGTWKETVFQAGNGRKQVWGTNVGNYSYKGDFLTVWPIPTSEIQMNVNLVQNPGWID</sequence>
<accession>A0ABU0UA44</accession>
<keyword evidence="3" id="KW-0732">Signal</keyword>
<keyword evidence="5" id="KW-0998">Cell outer membrane</keyword>
<evidence type="ECO:0000259" key="6">
    <source>
        <dbReference type="Pfam" id="PF07980"/>
    </source>
</evidence>
<name>A0ABU0UA44_9SPHI</name>
<dbReference type="Gene3D" id="1.25.40.390">
    <property type="match status" value="1"/>
</dbReference>
<dbReference type="InterPro" id="IPR033985">
    <property type="entry name" value="SusD-like_N"/>
</dbReference>
<feature type="domain" description="RagB/SusD" evidence="6">
    <location>
        <begin position="265"/>
        <end position="589"/>
    </location>
</feature>
<evidence type="ECO:0000256" key="1">
    <source>
        <dbReference type="ARBA" id="ARBA00004442"/>
    </source>
</evidence>
<dbReference type="Pfam" id="PF14322">
    <property type="entry name" value="SusD-like_3"/>
    <property type="match status" value="1"/>
</dbReference>
<evidence type="ECO:0000313" key="8">
    <source>
        <dbReference type="EMBL" id="MDQ1151737.1"/>
    </source>
</evidence>
<feature type="domain" description="SusD-like N-terminal" evidence="7">
    <location>
        <begin position="95"/>
        <end position="227"/>
    </location>
</feature>
<dbReference type="InterPro" id="IPR012944">
    <property type="entry name" value="SusD_RagB_dom"/>
</dbReference>
<evidence type="ECO:0000256" key="5">
    <source>
        <dbReference type="ARBA" id="ARBA00023237"/>
    </source>
</evidence>
<dbReference type="Pfam" id="PF07980">
    <property type="entry name" value="SusD_RagB"/>
    <property type="match status" value="1"/>
</dbReference>
<gene>
    <name evidence="8" type="ORF">QE382_003721</name>
</gene>
<evidence type="ECO:0000256" key="2">
    <source>
        <dbReference type="ARBA" id="ARBA00006275"/>
    </source>
</evidence>
<evidence type="ECO:0008006" key="10">
    <source>
        <dbReference type="Google" id="ProtNLM"/>
    </source>
</evidence>
<dbReference type="InterPro" id="IPR011990">
    <property type="entry name" value="TPR-like_helical_dom_sf"/>
</dbReference>
<evidence type="ECO:0000256" key="4">
    <source>
        <dbReference type="ARBA" id="ARBA00023136"/>
    </source>
</evidence>
<evidence type="ECO:0000259" key="7">
    <source>
        <dbReference type="Pfam" id="PF14322"/>
    </source>
</evidence>